<reference evidence="3 4" key="1">
    <citation type="journal article" date="2018" name="Cell">
        <title>The Chara Genome: Secondary Complexity and Implications for Plant Terrestrialization.</title>
        <authorList>
            <person name="Nishiyama T."/>
            <person name="Sakayama H."/>
            <person name="Vries J.D."/>
            <person name="Buschmann H."/>
            <person name="Saint-Marcoux D."/>
            <person name="Ullrich K.K."/>
            <person name="Haas F.B."/>
            <person name="Vanderstraeten L."/>
            <person name="Becker D."/>
            <person name="Lang D."/>
            <person name="Vosolsobe S."/>
            <person name="Rombauts S."/>
            <person name="Wilhelmsson P.K.I."/>
            <person name="Janitza P."/>
            <person name="Kern R."/>
            <person name="Heyl A."/>
            <person name="Rumpler F."/>
            <person name="Villalobos L.I.A.C."/>
            <person name="Clay J.M."/>
            <person name="Skokan R."/>
            <person name="Toyoda A."/>
            <person name="Suzuki Y."/>
            <person name="Kagoshima H."/>
            <person name="Schijlen E."/>
            <person name="Tajeshwar N."/>
            <person name="Catarino B."/>
            <person name="Hetherington A.J."/>
            <person name="Saltykova A."/>
            <person name="Bonnot C."/>
            <person name="Breuninger H."/>
            <person name="Symeonidi A."/>
            <person name="Radhakrishnan G.V."/>
            <person name="Van Nieuwerburgh F."/>
            <person name="Deforce D."/>
            <person name="Chang C."/>
            <person name="Karol K.G."/>
            <person name="Hedrich R."/>
            <person name="Ulvskov P."/>
            <person name="Glockner G."/>
            <person name="Delwiche C.F."/>
            <person name="Petrasek J."/>
            <person name="Van de Peer Y."/>
            <person name="Friml J."/>
            <person name="Beilby M."/>
            <person name="Dolan L."/>
            <person name="Kohara Y."/>
            <person name="Sugano S."/>
            <person name="Fujiyama A."/>
            <person name="Delaux P.-M."/>
            <person name="Quint M."/>
            <person name="TheiBen G."/>
            <person name="Hagemann M."/>
            <person name="Harholt J."/>
            <person name="Dunand C."/>
            <person name="Zachgo S."/>
            <person name="Langdale J."/>
            <person name="Maumus F."/>
            <person name="Straeten D.V.D."/>
            <person name="Gould S.B."/>
            <person name="Rensing S.A."/>
        </authorList>
    </citation>
    <scope>NUCLEOTIDE SEQUENCE [LARGE SCALE GENOMIC DNA]</scope>
    <source>
        <strain evidence="3 4">S276</strain>
    </source>
</reference>
<sequence length="338" mass="37516">MVLHTWSGSATNLAIEGSFLKKEAIASMIKRKIGAARGLPCRTELDILYLSDRCPILCEKVDALEIDRDELVFTNAKLKADLGAMTKARDLQSNHAALLLKEKNRLVDQLAILKKEMKNSGFDDRKNIRLTGSRSRRGHSLPLPERSENVLEPRPSENLITNSQPPSFAANRKGTHWACVVVSSDGLAAPSFRSLPPPTSSSPVKPFGRSMSTTEGASMKHHRAFMSLSSSSTSSLSFSEEDEQEEETERRSSGERLSAGFTEDVSDCSLTSSFVAPNQLRKALLKLKEEREALLQQVHHLQKENAQLTVRFRGAADARKRVEGFCKRLQLQAAYIPR</sequence>
<evidence type="ECO:0000256" key="2">
    <source>
        <dbReference type="SAM" id="MobiDB-lite"/>
    </source>
</evidence>
<keyword evidence="1" id="KW-0175">Coiled coil</keyword>
<dbReference type="Proteomes" id="UP000265515">
    <property type="component" value="Unassembled WGS sequence"/>
</dbReference>
<name>A0A388M4Q3_CHABU</name>
<feature type="region of interest" description="Disordered" evidence="2">
    <location>
        <begin position="230"/>
        <end position="259"/>
    </location>
</feature>
<feature type="region of interest" description="Disordered" evidence="2">
    <location>
        <begin position="123"/>
        <end position="164"/>
    </location>
</feature>
<gene>
    <name evidence="3" type="ORF">CBR_g49353</name>
</gene>
<proteinExistence type="predicted"/>
<dbReference type="Gramene" id="GBG89564">
    <property type="protein sequence ID" value="GBG89564"/>
    <property type="gene ID" value="CBR_g49353"/>
</dbReference>
<evidence type="ECO:0000256" key="1">
    <source>
        <dbReference type="SAM" id="Coils"/>
    </source>
</evidence>
<feature type="coiled-coil region" evidence="1">
    <location>
        <begin position="284"/>
        <end position="311"/>
    </location>
</feature>
<protein>
    <submittedName>
        <fullName evidence="3">Uncharacterized protein</fullName>
    </submittedName>
</protein>
<evidence type="ECO:0000313" key="3">
    <source>
        <dbReference type="EMBL" id="GBG89564.1"/>
    </source>
</evidence>
<feature type="region of interest" description="Disordered" evidence="2">
    <location>
        <begin position="191"/>
        <end position="216"/>
    </location>
</feature>
<accession>A0A388M4Q3</accession>
<comment type="caution">
    <text evidence="3">The sequence shown here is derived from an EMBL/GenBank/DDBJ whole genome shotgun (WGS) entry which is preliminary data.</text>
</comment>
<feature type="compositionally biased region" description="Basic and acidic residues" evidence="2">
    <location>
        <begin position="145"/>
        <end position="155"/>
    </location>
</feature>
<dbReference type="EMBL" id="BFEA01000746">
    <property type="protein sequence ID" value="GBG89564.1"/>
    <property type="molecule type" value="Genomic_DNA"/>
</dbReference>
<keyword evidence="4" id="KW-1185">Reference proteome</keyword>
<organism evidence="3 4">
    <name type="scientific">Chara braunii</name>
    <name type="common">Braun's stonewort</name>
    <dbReference type="NCBI Taxonomy" id="69332"/>
    <lineage>
        <taxon>Eukaryota</taxon>
        <taxon>Viridiplantae</taxon>
        <taxon>Streptophyta</taxon>
        <taxon>Charophyceae</taxon>
        <taxon>Charales</taxon>
        <taxon>Characeae</taxon>
        <taxon>Chara</taxon>
    </lineage>
</organism>
<evidence type="ECO:0000313" key="4">
    <source>
        <dbReference type="Proteomes" id="UP000265515"/>
    </source>
</evidence>
<dbReference type="AlphaFoldDB" id="A0A388M4Q3"/>